<feature type="region of interest" description="Disordered" evidence="1">
    <location>
        <begin position="113"/>
        <end position="173"/>
    </location>
</feature>
<sequence>MEKAVVIDSSTSASALQLGRPHCGLPMKRKTPSELRGEQLKRKNGGTLSVDKLATRPPLESGMKNGFKKPKSVKDAKSGVEIPSDLDNSRVAENFKLENMTTLSCGKIDASTKLECSDSSNKATDDQGDVVNEDDIKLPNRSEASTETPSKMTNMFKRIHSNKPEASEYAHVT</sequence>
<protein>
    <submittedName>
        <fullName evidence="2">Uncharacterized protein</fullName>
    </submittedName>
</protein>
<feature type="compositionally biased region" description="Basic and acidic residues" evidence="1">
    <location>
        <begin position="162"/>
        <end position="173"/>
    </location>
</feature>
<feature type="region of interest" description="Disordered" evidence="1">
    <location>
        <begin position="17"/>
        <end position="85"/>
    </location>
</feature>
<feature type="compositionally biased region" description="Polar residues" evidence="1">
    <location>
        <begin position="142"/>
        <end position="153"/>
    </location>
</feature>
<evidence type="ECO:0000313" key="2">
    <source>
        <dbReference type="EMBL" id="KAK8956288.1"/>
    </source>
</evidence>
<feature type="compositionally biased region" description="Basic and acidic residues" evidence="1">
    <location>
        <begin position="31"/>
        <end position="41"/>
    </location>
</feature>
<evidence type="ECO:0000256" key="1">
    <source>
        <dbReference type="SAM" id="MobiDB-lite"/>
    </source>
</evidence>
<keyword evidence="3" id="KW-1185">Reference proteome</keyword>
<gene>
    <name evidence="2" type="ORF">KSP40_PGU002071</name>
</gene>
<evidence type="ECO:0000313" key="3">
    <source>
        <dbReference type="Proteomes" id="UP001412067"/>
    </source>
</evidence>
<reference evidence="2 3" key="1">
    <citation type="journal article" date="2022" name="Nat. Plants">
        <title>Genomes of leafy and leafless Platanthera orchids illuminate the evolution of mycoheterotrophy.</title>
        <authorList>
            <person name="Li M.H."/>
            <person name="Liu K.W."/>
            <person name="Li Z."/>
            <person name="Lu H.C."/>
            <person name="Ye Q.L."/>
            <person name="Zhang D."/>
            <person name="Wang J.Y."/>
            <person name="Li Y.F."/>
            <person name="Zhong Z.M."/>
            <person name="Liu X."/>
            <person name="Yu X."/>
            <person name="Liu D.K."/>
            <person name="Tu X.D."/>
            <person name="Liu B."/>
            <person name="Hao Y."/>
            <person name="Liao X.Y."/>
            <person name="Jiang Y.T."/>
            <person name="Sun W.H."/>
            <person name="Chen J."/>
            <person name="Chen Y.Q."/>
            <person name="Ai Y."/>
            <person name="Zhai J.W."/>
            <person name="Wu S.S."/>
            <person name="Zhou Z."/>
            <person name="Hsiao Y.Y."/>
            <person name="Wu W.L."/>
            <person name="Chen Y.Y."/>
            <person name="Lin Y.F."/>
            <person name="Hsu J.L."/>
            <person name="Li C.Y."/>
            <person name="Wang Z.W."/>
            <person name="Zhao X."/>
            <person name="Zhong W.Y."/>
            <person name="Ma X.K."/>
            <person name="Ma L."/>
            <person name="Huang J."/>
            <person name="Chen G.Z."/>
            <person name="Huang M.Z."/>
            <person name="Huang L."/>
            <person name="Peng D.H."/>
            <person name="Luo Y.B."/>
            <person name="Zou S.Q."/>
            <person name="Chen S.P."/>
            <person name="Lan S."/>
            <person name="Tsai W.C."/>
            <person name="Van de Peer Y."/>
            <person name="Liu Z.J."/>
        </authorList>
    </citation>
    <scope>NUCLEOTIDE SEQUENCE [LARGE SCALE GENOMIC DNA]</scope>
    <source>
        <strain evidence="2">Lor288</strain>
    </source>
</reference>
<name>A0ABR2M1C7_9ASPA</name>
<dbReference type="Proteomes" id="UP001412067">
    <property type="component" value="Unassembled WGS sequence"/>
</dbReference>
<organism evidence="2 3">
    <name type="scientific">Platanthera guangdongensis</name>
    <dbReference type="NCBI Taxonomy" id="2320717"/>
    <lineage>
        <taxon>Eukaryota</taxon>
        <taxon>Viridiplantae</taxon>
        <taxon>Streptophyta</taxon>
        <taxon>Embryophyta</taxon>
        <taxon>Tracheophyta</taxon>
        <taxon>Spermatophyta</taxon>
        <taxon>Magnoliopsida</taxon>
        <taxon>Liliopsida</taxon>
        <taxon>Asparagales</taxon>
        <taxon>Orchidaceae</taxon>
        <taxon>Orchidoideae</taxon>
        <taxon>Orchideae</taxon>
        <taxon>Orchidinae</taxon>
        <taxon>Platanthera</taxon>
    </lineage>
</organism>
<dbReference type="EMBL" id="JBBWWR010000013">
    <property type="protein sequence ID" value="KAK8956288.1"/>
    <property type="molecule type" value="Genomic_DNA"/>
</dbReference>
<accession>A0ABR2M1C7</accession>
<proteinExistence type="predicted"/>
<comment type="caution">
    <text evidence="2">The sequence shown here is derived from an EMBL/GenBank/DDBJ whole genome shotgun (WGS) entry which is preliminary data.</text>
</comment>